<dbReference type="PANTHER" id="PTHR32295">
    <property type="entry name" value="IQ-DOMAIN 5-RELATED"/>
    <property type="match status" value="1"/>
</dbReference>
<comment type="subunit">
    <text evidence="3">Binds to multiple calmodulin (CaM) in the presence of Ca(2+) and CaM-like proteins.</text>
</comment>
<sequence>MGKAGRWIRNILVGKREEKYKNDTSLPVECLTSKARSQQGTSRVKQRWPLGKEANKEASHELSNSLDSIDTNKLEKCKKNEPSFSAESMTTTKSRSQPGMPRMKRRWSLGKAAANKAAFHKVSKSLDSIDTTKLPMQAMAEDEVYQDRANAEFEAQKNCAVAMSVKDAKNAAATKIQAIFRSYLARRALHALKGLVKLQALVRGHLVRKQTSAIMRRMHALMAIQVRTRVQRIQIADEAHLALRRQPSIHRNFTQDNGLRRMYREKMDKNLIETQEVLKSKSGYLNYSKSERIEHGFTTYYSGHHSISKREDQYKDPTRTSLTFQHPDFIENMSHGYPFLPSYMANTESSRAKVKSQSEPKQRPNRSMKQKSKQMELIDGMSVAENYQLKHNVHDDHGPWFIKLYQPMRSSNSKFDSTSTTSSHSNQYQYLDAYEPHVTMF</sequence>
<evidence type="ECO:0000259" key="5">
    <source>
        <dbReference type="Pfam" id="PF13178"/>
    </source>
</evidence>
<feature type="compositionally biased region" description="Basic and acidic residues" evidence="4">
    <location>
        <begin position="70"/>
        <end position="81"/>
    </location>
</feature>
<feature type="compositionally biased region" description="Basic residues" evidence="4">
    <location>
        <begin position="363"/>
        <end position="372"/>
    </location>
</feature>
<dbReference type="PROSITE" id="PS50096">
    <property type="entry name" value="IQ"/>
    <property type="match status" value="2"/>
</dbReference>
<dbReference type="AlphaFoldDB" id="A0A2N9EIM7"/>
<evidence type="ECO:0000256" key="4">
    <source>
        <dbReference type="SAM" id="MobiDB-lite"/>
    </source>
</evidence>
<reference evidence="6" key="1">
    <citation type="submission" date="2018-02" db="EMBL/GenBank/DDBJ databases">
        <authorList>
            <person name="Cohen D.B."/>
            <person name="Kent A.D."/>
        </authorList>
    </citation>
    <scope>NUCLEOTIDE SEQUENCE</scope>
</reference>
<accession>A0A2N9EIM7</accession>
<dbReference type="Pfam" id="PF13178">
    <property type="entry name" value="DUF4005"/>
    <property type="match status" value="1"/>
</dbReference>
<comment type="similarity">
    <text evidence="2">Belongs to the IQD family.</text>
</comment>
<feature type="compositionally biased region" description="Polar residues" evidence="4">
    <location>
        <begin position="82"/>
        <end position="97"/>
    </location>
</feature>
<feature type="compositionally biased region" description="Polar residues" evidence="4">
    <location>
        <begin position="34"/>
        <end position="43"/>
    </location>
</feature>
<evidence type="ECO:0000256" key="1">
    <source>
        <dbReference type="ARBA" id="ARBA00022860"/>
    </source>
</evidence>
<feature type="domain" description="DUF4005" evidence="5">
    <location>
        <begin position="332"/>
        <end position="376"/>
    </location>
</feature>
<evidence type="ECO:0000256" key="3">
    <source>
        <dbReference type="ARBA" id="ARBA00024378"/>
    </source>
</evidence>
<dbReference type="InterPro" id="IPR000048">
    <property type="entry name" value="IQ_motif_EF-hand-BS"/>
</dbReference>
<dbReference type="GO" id="GO:0005516">
    <property type="term" value="F:calmodulin binding"/>
    <property type="evidence" value="ECO:0007669"/>
    <property type="project" value="UniProtKB-KW"/>
</dbReference>
<dbReference type="PANTHER" id="PTHR32295:SF263">
    <property type="entry name" value="DUF4005 DOMAIN-CONTAINING PROTEIN"/>
    <property type="match status" value="1"/>
</dbReference>
<dbReference type="InterPro" id="IPR025064">
    <property type="entry name" value="DUF4005"/>
</dbReference>
<protein>
    <recommendedName>
        <fullName evidence="5">DUF4005 domain-containing protein</fullName>
    </recommendedName>
</protein>
<dbReference type="EMBL" id="OIVN01000108">
    <property type="protein sequence ID" value="SPC74409.1"/>
    <property type="molecule type" value="Genomic_DNA"/>
</dbReference>
<dbReference type="CDD" id="cd23767">
    <property type="entry name" value="IQCD"/>
    <property type="match status" value="1"/>
</dbReference>
<dbReference type="SMART" id="SM00015">
    <property type="entry name" value="IQ"/>
    <property type="match status" value="2"/>
</dbReference>
<gene>
    <name evidence="6" type="ORF">FSB_LOCUS2291</name>
</gene>
<feature type="region of interest" description="Disordered" evidence="4">
    <location>
        <begin position="348"/>
        <end position="374"/>
    </location>
</feature>
<feature type="region of interest" description="Disordered" evidence="4">
    <location>
        <begin position="31"/>
        <end position="102"/>
    </location>
</feature>
<keyword evidence="1" id="KW-0112">Calmodulin-binding</keyword>
<dbReference type="Gene3D" id="1.20.5.190">
    <property type="match status" value="1"/>
</dbReference>
<organism evidence="6">
    <name type="scientific">Fagus sylvatica</name>
    <name type="common">Beechnut</name>
    <dbReference type="NCBI Taxonomy" id="28930"/>
    <lineage>
        <taxon>Eukaryota</taxon>
        <taxon>Viridiplantae</taxon>
        <taxon>Streptophyta</taxon>
        <taxon>Embryophyta</taxon>
        <taxon>Tracheophyta</taxon>
        <taxon>Spermatophyta</taxon>
        <taxon>Magnoliopsida</taxon>
        <taxon>eudicotyledons</taxon>
        <taxon>Gunneridae</taxon>
        <taxon>Pentapetalae</taxon>
        <taxon>rosids</taxon>
        <taxon>fabids</taxon>
        <taxon>Fagales</taxon>
        <taxon>Fagaceae</taxon>
        <taxon>Fagus</taxon>
    </lineage>
</organism>
<proteinExistence type="inferred from homology"/>
<name>A0A2N9EIM7_FAGSY</name>
<evidence type="ECO:0000313" key="6">
    <source>
        <dbReference type="EMBL" id="SPC74409.1"/>
    </source>
</evidence>
<evidence type="ECO:0000256" key="2">
    <source>
        <dbReference type="ARBA" id="ARBA00024341"/>
    </source>
</evidence>
<dbReference type="Pfam" id="PF00612">
    <property type="entry name" value="IQ"/>
    <property type="match status" value="2"/>
</dbReference>